<proteinExistence type="inferred from homology"/>
<organism evidence="5 6">
    <name type="scientific">Brevundimonas nasdae</name>
    <dbReference type="NCBI Taxonomy" id="172043"/>
    <lineage>
        <taxon>Bacteria</taxon>
        <taxon>Pseudomonadati</taxon>
        <taxon>Pseudomonadota</taxon>
        <taxon>Alphaproteobacteria</taxon>
        <taxon>Caulobacterales</taxon>
        <taxon>Caulobacteraceae</taxon>
        <taxon>Brevundimonas</taxon>
    </lineage>
</organism>
<dbReference type="GeneID" id="94377314"/>
<dbReference type="RefSeq" id="WP_219373703.1">
    <property type="nucleotide sequence ID" value="NZ_CP080035.1"/>
</dbReference>
<keyword evidence="5" id="KW-0614">Plasmid</keyword>
<dbReference type="Proteomes" id="UP000824334">
    <property type="component" value="Plasmid unnamed1"/>
</dbReference>
<comment type="similarity">
    <text evidence="1 3">Belongs to the peptidase S26 family.</text>
</comment>
<reference evidence="5 6" key="1">
    <citation type="submission" date="2021-07" db="EMBL/GenBank/DDBJ databases">
        <title>Isolation and characterization of bacteria from a gold mining with a capacity of golden bioaccumulation.</title>
        <authorList>
            <person name="Yang X.J."/>
        </authorList>
    </citation>
    <scope>NUCLEOTIDE SEQUENCE [LARGE SCALE GENOMIC DNA]</scope>
    <source>
        <strain evidence="5 6">Au29</strain>
        <plasmid evidence="5 6">unnamed1</plasmid>
    </source>
</reference>
<feature type="domain" description="Peptidase S26" evidence="4">
    <location>
        <begin position="16"/>
        <end position="160"/>
    </location>
</feature>
<dbReference type="PANTHER" id="PTHR43390">
    <property type="entry name" value="SIGNAL PEPTIDASE I"/>
    <property type="match status" value="1"/>
</dbReference>
<evidence type="ECO:0000256" key="1">
    <source>
        <dbReference type="ARBA" id="ARBA00009370"/>
    </source>
</evidence>
<evidence type="ECO:0000259" key="4">
    <source>
        <dbReference type="Pfam" id="PF10502"/>
    </source>
</evidence>
<dbReference type="GO" id="GO:0009003">
    <property type="term" value="F:signal peptidase activity"/>
    <property type="evidence" value="ECO:0007669"/>
    <property type="project" value="UniProtKB-EC"/>
</dbReference>
<dbReference type="CDD" id="cd06462">
    <property type="entry name" value="Peptidase_S24_S26"/>
    <property type="match status" value="1"/>
</dbReference>
<keyword evidence="6" id="KW-1185">Reference proteome</keyword>
<comment type="catalytic activity">
    <reaction evidence="3">
        <text>Cleavage of hydrophobic, N-terminal signal or leader sequences from secreted and periplasmic proteins.</text>
        <dbReference type="EC" id="3.4.21.89"/>
    </reaction>
</comment>
<evidence type="ECO:0000313" key="6">
    <source>
        <dbReference type="Proteomes" id="UP000824334"/>
    </source>
</evidence>
<name>A0ABX8TN94_9CAUL</name>
<geneLocation type="plasmid" evidence="5 6">
    <name>unnamed1</name>
</geneLocation>
<dbReference type="NCBIfam" id="TIGR02227">
    <property type="entry name" value="sigpep_I_bact"/>
    <property type="match status" value="1"/>
</dbReference>
<dbReference type="EC" id="3.4.21.89" evidence="3"/>
<evidence type="ECO:0000313" key="5">
    <source>
        <dbReference type="EMBL" id="QYC12378.1"/>
    </source>
</evidence>
<comment type="subcellular location">
    <subcellularLocation>
        <location evidence="3">Membrane</location>
        <topology evidence="3">Single-pass type II membrane protein</topology>
    </subcellularLocation>
</comment>
<protein>
    <recommendedName>
        <fullName evidence="2 3">Signal peptidase I</fullName>
        <ecNumber evidence="3">3.4.21.89</ecNumber>
    </recommendedName>
</protein>
<dbReference type="EMBL" id="CP080035">
    <property type="protein sequence ID" value="QYC12378.1"/>
    <property type="molecule type" value="Genomic_DNA"/>
</dbReference>
<evidence type="ECO:0000256" key="3">
    <source>
        <dbReference type="RuleBase" id="RU362042"/>
    </source>
</evidence>
<evidence type="ECO:0000256" key="2">
    <source>
        <dbReference type="ARBA" id="ARBA00019232"/>
    </source>
</evidence>
<gene>
    <name evidence="5" type="primary">lepB</name>
    <name evidence="5" type="ORF">KWG56_18630</name>
</gene>
<sequence length="166" mass="18003">MSSNSQRSWRKVGAAAIVLVAALSLKVGQEFLTRYRVGFNETDSLGNWGYIVDTQKRQPARGNLVAFVVPDNEYYPAGSSFVKRVAGVPGDVIEHREDQVYVAGSPVGRVKTHDRSGRPVEPGPVGIIPTGKIYVAGDHKDSLDSRYAVIGLVDSRRIIGIGEPIL</sequence>
<dbReference type="PANTHER" id="PTHR43390:SF1">
    <property type="entry name" value="CHLOROPLAST PROCESSING PEPTIDASE"/>
    <property type="match status" value="1"/>
</dbReference>
<keyword evidence="3" id="KW-0645">Protease</keyword>
<dbReference type="InterPro" id="IPR019533">
    <property type="entry name" value="Peptidase_S26"/>
</dbReference>
<keyword evidence="3 5" id="KW-0378">Hydrolase</keyword>
<dbReference type="InterPro" id="IPR000223">
    <property type="entry name" value="Pept_S26A_signal_pept_1"/>
</dbReference>
<dbReference type="Pfam" id="PF10502">
    <property type="entry name" value="Peptidase_S26"/>
    <property type="match status" value="1"/>
</dbReference>
<accession>A0ABX8TN94</accession>